<gene>
    <name evidence="1" type="ORF">BCR26_03490</name>
</gene>
<evidence type="ECO:0000313" key="2">
    <source>
        <dbReference type="Proteomes" id="UP000095256"/>
    </source>
</evidence>
<dbReference type="Proteomes" id="UP000095256">
    <property type="component" value="Unassembled WGS sequence"/>
</dbReference>
<name>A0A1E5KVJ9_9ENTE</name>
<proteinExistence type="predicted"/>
<dbReference type="AlphaFoldDB" id="A0A1E5KVJ9"/>
<evidence type="ECO:0000313" key="1">
    <source>
        <dbReference type="EMBL" id="OEH81830.1"/>
    </source>
</evidence>
<dbReference type="STRING" id="762845.BCR26_03490"/>
<dbReference type="OrthoDB" id="2881498at2"/>
<protein>
    <submittedName>
        <fullName evidence="1">Uncharacterized protein</fullName>
    </submittedName>
</protein>
<sequence>MLSIISPMQQDAIKQLLQDYKEEDVQFTFKEKQGIKMLFEASVENEAVVKKVKELIKTQPWGSVLMVQVTIV</sequence>
<comment type="caution">
    <text evidence="1">The sequence shown here is derived from an EMBL/GenBank/DDBJ whole genome shotgun (WGS) entry which is preliminary data.</text>
</comment>
<accession>A0A1E5KVJ9</accession>
<organism evidence="1 2">
    <name type="scientific">Enterococcus rivorum</name>
    <dbReference type="NCBI Taxonomy" id="762845"/>
    <lineage>
        <taxon>Bacteria</taxon>
        <taxon>Bacillati</taxon>
        <taxon>Bacillota</taxon>
        <taxon>Bacilli</taxon>
        <taxon>Lactobacillales</taxon>
        <taxon>Enterococcaceae</taxon>
        <taxon>Enterococcus</taxon>
    </lineage>
</organism>
<dbReference type="RefSeq" id="WP_069699152.1">
    <property type="nucleotide sequence ID" value="NZ_JAGGMA010000007.1"/>
</dbReference>
<keyword evidence="2" id="KW-1185">Reference proteome</keyword>
<dbReference type="EMBL" id="MIEK01000034">
    <property type="protein sequence ID" value="OEH81830.1"/>
    <property type="molecule type" value="Genomic_DNA"/>
</dbReference>
<reference evidence="1 2" key="1">
    <citation type="submission" date="2016-09" db="EMBL/GenBank/DDBJ databases">
        <authorList>
            <person name="Capua I."/>
            <person name="De Benedictis P."/>
            <person name="Joannis T."/>
            <person name="Lombin L.H."/>
            <person name="Cattoli G."/>
        </authorList>
    </citation>
    <scope>NUCLEOTIDE SEQUENCE [LARGE SCALE GENOMIC DNA]</scope>
    <source>
        <strain evidence="1 2">LMG 25899</strain>
    </source>
</reference>